<name>A0AAE0M2N7_9PEZI</name>
<reference evidence="2" key="2">
    <citation type="submission" date="2023-06" db="EMBL/GenBank/DDBJ databases">
        <authorList>
            <consortium name="Lawrence Berkeley National Laboratory"/>
            <person name="Haridas S."/>
            <person name="Hensen N."/>
            <person name="Bonometti L."/>
            <person name="Westerberg I."/>
            <person name="Brannstrom I.O."/>
            <person name="Guillou S."/>
            <person name="Cros-Aarteil S."/>
            <person name="Calhoun S."/>
            <person name="Kuo A."/>
            <person name="Mondo S."/>
            <person name="Pangilinan J."/>
            <person name="Riley R."/>
            <person name="Labutti K."/>
            <person name="Andreopoulos B."/>
            <person name="Lipzen A."/>
            <person name="Chen C."/>
            <person name="Yanf M."/>
            <person name="Daum C."/>
            <person name="Ng V."/>
            <person name="Clum A."/>
            <person name="Steindorff A."/>
            <person name="Ohm R."/>
            <person name="Martin F."/>
            <person name="Silar P."/>
            <person name="Natvig D."/>
            <person name="Lalanne C."/>
            <person name="Gautier V."/>
            <person name="Ament-Velasquez S.L."/>
            <person name="Kruys A."/>
            <person name="Hutchinson M.I."/>
            <person name="Powell A.J."/>
            <person name="Barry K."/>
            <person name="Miller A.N."/>
            <person name="Grigoriev I.V."/>
            <person name="Debuchy R."/>
            <person name="Gladieux P."/>
            <person name="Thoren M.H."/>
            <person name="Johannesson H."/>
        </authorList>
    </citation>
    <scope>NUCLEOTIDE SEQUENCE</scope>
    <source>
        <strain evidence="2">CBS 118394</strain>
    </source>
</reference>
<evidence type="ECO:0000313" key="3">
    <source>
        <dbReference type="Proteomes" id="UP001283341"/>
    </source>
</evidence>
<keyword evidence="3" id="KW-1185">Reference proteome</keyword>
<feature type="chain" id="PRO_5042182005" evidence="1">
    <location>
        <begin position="22"/>
        <end position="261"/>
    </location>
</feature>
<dbReference type="AlphaFoldDB" id="A0AAE0M2N7"/>
<comment type="caution">
    <text evidence="2">The sequence shown here is derived from an EMBL/GenBank/DDBJ whole genome shotgun (WGS) entry which is preliminary data.</text>
</comment>
<protein>
    <submittedName>
        <fullName evidence="2">Uncharacterized protein</fullName>
    </submittedName>
</protein>
<feature type="signal peptide" evidence="1">
    <location>
        <begin position="1"/>
        <end position="21"/>
    </location>
</feature>
<proteinExistence type="predicted"/>
<dbReference type="Proteomes" id="UP001283341">
    <property type="component" value="Unassembled WGS sequence"/>
</dbReference>
<organism evidence="2 3">
    <name type="scientific">Apodospora peruviana</name>
    <dbReference type="NCBI Taxonomy" id="516989"/>
    <lineage>
        <taxon>Eukaryota</taxon>
        <taxon>Fungi</taxon>
        <taxon>Dikarya</taxon>
        <taxon>Ascomycota</taxon>
        <taxon>Pezizomycotina</taxon>
        <taxon>Sordariomycetes</taxon>
        <taxon>Sordariomycetidae</taxon>
        <taxon>Sordariales</taxon>
        <taxon>Lasiosphaeriaceae</taxon>
        <taxon>Apodospora</taxon>
    </lineage>
</organism>
<dbReference type="EMBL" id="JAUEDM010000005">
    <property type="protein sequence ID" value="KAK3317101.1"/>
    <property type="molecule type" value="Genomic_DNA"/>
</dbReference>
<sequence>MLRPALTAPGMCYLLVLLCQSEMTTNYGVVMVVKTWGAGRKRPTAGIIDFTIPRWPTDSLLHVQSLNMSLFPDNGPLRAQFNRVVWDIADDDEHDIEWKTAGFWQVLLQSVFRLDQNYCVTAEAGPAVTASFRRVDIVVYQCLTGNFLLPVLVVEVKKPSGNIVEAEYQVLDASTTLINRISAFGARFRGFTQGFAGDPRDLATLHLYDTSASRIGSRDDYLDVNTPDGGSMLRGFIRMVKQHPPALRPVRPGVRVPWVTD</sequence>
<keyword evidence="1" id="KW-0732">Signal</keyword>
<gene>
    <name evidence="2" type="ORF">B0H66DRAFT_593161</name>
</gene>
<evidence type="ECO:0000256" key="1">
    <source>
        <dbReference type="SAM" id="SignalP"/>
    </source>
</evidence>
<reference evidence="2" key="1">
    <citation type="journal article" date="2023" name="Mol. Phylogenet. Evol.">
        <title>Genome-scale phylogeny and comparative genomics of the fungal order Sordariales.</title>
        <authorList>
            <person name="Hensen N."/>
            <person name="Bonometti L."/>
            <person name="Westerberg I."/>
            <person name="Brannstrom I.O."/>
            <person name="Guillou S."/>
            <person name="Cros-Aarteil S."/>
            <person name="Calhoun S."/>
            <person name="Haridas S."/>
            <person name="Kuo A."/>
            <person name="Mondo S."/>
            <person name="Pangilinan J."/>
            <person name="Riley R."/>
            <person name="LaButti K."/>
            <person name="Andreopoulos B."/>
            <person name="Lipzen A."/>
            <person name="Chen C."/>
            <person name="Yan M."/>
            <person name="Daum C."/>
            <person name="Ng V."/>
            <person name="Clum A."/>
            <person name="Steindorff A."/>
            <person name="Ohm R.A."/>
            <person name="Martin F."/>
            <person name="Silar P."/>
            <person name="Natvig D.O."/>
            <person name="Lalanne C."/>
            <person name="Gautier V."/>
            <person name="Ament-Velasquez S.L."/>
            <person name="Kruys A."/>
            <person name="Hutchinson M.I."/>
            <person name="Powell A.J."/>
            <person name="Barry K."/>
            <person name="Miller A.N."/>
            <person name="Grigoriev I.V."/>
            <person name="Debuchy R."/>
            <person name="Gladieux P."/>
            <person name="Hiltunen Thoren M."/>
            <person name="Johannesson H."/>
        </authorList>
    </citation>
    <scope>NUCLEOTIDE SEQUENCE</scope>
    <source>
        <strain evidence="2">CBS 118394</strain>
    </source>
</reference>
<evidence type="ECO:0000313" key="2">
    <source>
        <dbReference type="EMBL" id="KAK3317101.1"/>
    </source>
</evidence>
<accession>A0AAE0M2N7</accession>